<dbReference type="PROSITE" id="PS00463">
    <property type="entry name" value="ZN2_CY6_FUNGAL_1"/>
    <property type="match status" value="1"/>
</dbReference>
<protein>
    <recommendedName>
        <fullName evidence="5">Zn(2)-C6 fungal-type domain-containing protein</fullName>
    </recommendedName>
</protein>
<keyword evidence="1" id="KW-0805">Transcription regulation</keyword>
<evidence type="ECO:0000256" key="1">
    <source>
        <dbReference type="ARBA" id="ARBA00023015"/>
    </source>
</evidence>
<dbReference type="Pfam" id="PF00172">
    <property type="entry name" value="Zn_clus"/>
    <property type="match status" value="1"/>
</dbReference>
<feature type="region of interest" description="Disordered" evidence="4">
    <location>
        <begin position="57"/>
        <end position="79"/>
    </location>
</feature>
<evidence type="ECO:0000256" key="4">
    <source>
        <dbReference type="SAM" id="MobiDB-lite"/>
    </source>
</evidence>
<evidence type="ECO:0000259" key="5">
    <source>
        <dbReference type="PROSITE" id="PS50048"/>
    </source>
</evidence>
<dbReference type="GO" id="GO:0005634">
    <property type="term" value="C:nucleus"/>
    <property type="evidence" value="ECO:0007669"/>
    <property type="project" value="TreeGrafter"/>
</dbReference>
<feature type="compositionally biased region" description="Low complexity" evidence="4">
    <location>
        <begin position="8"/>
        <end position="25"/>
    </location>
</feature>
<proteinExistence type="predicted"/>
<feature type="non-terminal residue" evidence="6">
    <location>
        <position position="165"/>
    </location>
</feature>
<dbReference type="SUPFAM" id="SSF57701">
    <property type="entry name" value="Zn2/Cys6 DNA-binding domain"/>
    <property type="match status" value="1"/>
</dbReference>
<feature type="region of interest" description="Disordered" evidence="4">
    <location>
        <begin position="1"/>
        <end position="43"/>
    </location>
</feature>
<dbReference type="InterPro" id="IPR051127">
    <property type="entry name" value="Fungal_SecMet_Regulators"/>
</dbReference>
<sequence length="165" mass="18404">MSTSAFDSMPLSSSSTSPKSPQLLPESRPPPRPKPKKRSQVARACDWCRVHRIKCDSDHPCSNCKNRGGQCSNSRPMRSTTLPQAYREIERLRQRVQELELELQKDRKADKPVHQLKMPPSLLSSTPKEHDSRNSDPGLGGGGGGRAKRVWEGIHISTARSPQKT</sequence>
<reference evidence="6 7" key="1">
    <citation type="journal article" date="2016" name="Proc. Natl. Acad. Sci. U.S.A.">
        <title>Comparative genomics of biotechnologically important yeasts.</title>
        <authorList>
            <person name="Riley R."/>
            <person name="Haridas S."/>
            <person name="Wolfe K.H."/>
            <person name="Lopes M.R."/>
            <person name="Hittinger C.T."/>
            <person name="Goeker M."/>
            <person name="Salamov A.A."/>
            <person name="Wisecaver J.H."/>
            <person name="Long T.M."/>
            <person name="Calvey C.H."/>
            <person name="Aerts A.L."/>
            <person name="Barry K.W."/>
            <person name="Choi C."/>
            <person name="Clum A."/>
            <person name="Coughlan A.Y."/>
            <person name="Deshpande S."/>
            <person name="Douglass A.P."/>
            <person name="Hanson S.J."/>
            <person name="Klenk H.-P."/>
            <person name="LaButti K.M."/>
            <person name="Lapidus A."/>
            <person name="Lindquist E.A."/>
            <person name="Lipzen A.M."/>
            <person name="Meier-Kolthoff J.P."/>
            <person name="Ohm R.A."/>
            <person name="Otillar R.P."/>
            <person name="Pangilinan J.L."/>
            <person name="Peng Y."/>
            <person name="Rokas A."/>
            <person name="Rosa C.A."/>
            <person name="Scheuner C."/>
            <person name="Sibirny A.A."/>
            <person name="Slot J.C."/>
            <person name="Stielow J.B."/>
            <person name="Sun H."/>
            <person name="Kurtzman C.P."/>
            <person name="Blackwell M."/>
            <person name="Grigoriev I.V."/>
            <person name="Jeffries T.W."/>
        </authorList>
    </citation>
    <scope>NUCLEOTIDE SEQUENCE [LARGE SCALE GENOMIC DNA]</scope>
    <source>
        <strain evidence="6 7">NRRL Y-11557</strain>
    </source>
</reference>
<organism evidence="6 7">
    <name type="scientific">Lipomyces starkeyi NRRL Y-11557</name>
    <dbReference type="NCBI Taxonomy" id="675824"/>
    <lineage>
        <taxon>Eukaryota</taxon>
        <taxon>Fungi</taxon>
        <taxon>Dikarya</taxon>
        <taxon>Ascomycota</taxon>
        <taxon>Saccharomycotina</taxon>
        <taxon>Lipomycetes</taxon>
        <taxon>Lipomycetales</taxon>
        <taxon>Lipomycetaceae</taxon>
        <taxon>Lipomyces</taxon>
    </lineage>
</organism>
<dbReference type="EMBL" id="KV454338">
    <property type="protein sequence ID" value="ODQ68750.1"/>
    <property type="molecule type" value="Genomic_DNA"/>
</dbReference>
<feature type="compositionally biased region" description="Basic and acidic residues" evidence="4">
    <location>
        <begin position="103"/>
        <end position="113"/>
    </location>
</feature>
<evidence type="ECO:0000256" key="2">
    <source>
        <dbReference type="ARBA" id="ARBA00023163"/>
    </source>
</evidence>
<name>A0A1E3PTU5_LIPST</name>
<keyword evidence="3" id="KW-0539">Nucleus</keyword>
<dbReference type="CDD" id="cd00067">
    <property type="entry name" value="GAL4"/>
    <property type="match status" value="1"/>
</dbReference>
<dbReference type="AlphaFoldDB" id="A0A1E3PTU5"/>
<dbReference type="PANTHER" id="PTHR47424:SF12">
    <property type="entry name" value="TRANSCRIPTION FACTOR ASQA"/>
    <property type="match status" value="1"/>
</dbReference>
<dbReference type="GO" id="GO:0008270">
    <property type="term" value="F:zinc ion binding"/>
    <property type="evidence" value="ECO:0007669"/>
    <property type="project" value="InterPro"/>
</dbReference>
<dbReference type="GO" id="GO:0000978">
    <property type="term" value="F:RNA polymerase II cis-regulatory region sequence-specific DNA binding"/>
    <property type="evidence" value="ECO:0007669"/>
    <property type="project" value="TreeGrafter"/>
</dbReference>
<dbReference type="PANTHER" id="PTHR47424">
    <property type="entry name" value="REGULATORY PROTEIN GAL4"/>
    <property type="match status" value="1"/>
</dbReference>
<feature type="compositionally biased region" description="Basic residues" evidence="4">
    <location>
        <begin position="31"/>
        <end position="40"/>
    </location>
</feature>
<dbReference type="InterPro" id="IPR001138">
    <property type="entry name" value="Zn2Cys6_DnaBD"/>
</dbReference>
<dbReference type="SMART" id="SM00066">
    <property type="entry name" value="GAL4"/>
    <property type="match status" value="1"/>
</dbReference>
<feature type="domain" description="Zn(2)-C6 fungal-type" evidence="5">
    <location>
        <begin position="44"/>
        <end position="73"/>
    </location>
</feature>
<dbReference type="Proteomes" id="UP000094385">
    <property type="component" value="Unassembled WGS sequence"/>
</dbReference>
<dbReference type="STRING" id="675824.A0A1E3PTU5"/>
<keyword evidence="2" id="KW-0804">Transcription</keyword>
<feature type="compositionally biased region" description="Polar residues" evidence="4">
    <location>
        <begin position="63"/>
        <end position="79"/>
    </location>
</feature>
<dbReference type="OrthoDB" id="4159781at2759"/>
<dbReference type="InterPro" id="IPR036864">
    <property type="entry name" value="Zn2-C6_fun-type_DNA-bd_sf"/>
</dbReference>
<feature type="region of interest" description="Disordered" evidence="4">
    <location>
        <begin position="103"/>
        <end position="165"/>
    </location>
</feature>
<accession>A0A1E3PTU5</accession>
<keyword evidence="7" id="KW-1185">Reference proteome</keyword>
<dbReference type="GO" id="GO:0000981">
    <property type="term" value="F:DNA-binding transcription factor activity, RNA polymerase II-specific"/>
    <property type="evidence" value="ECO:0007669"/>
    <property type="project" value="InterPro"/>
</dbReference>
<evidence type="ECO:0000256" key="3">
    <source>
        <dbReference type="ARBA" id="ARBA00023242"/>
    </source>
</evidence>
<dbReference type="PROSITE" id="PS50048">
    <property type="entry name" value="ZN2_CY6_FUNGAL_2"/>
    <property type="match status" value="1"/>
</dbReference>
<evidence type="ECO:0000313" key="7">
    <source>
        <dbReference type="Proteomes" id="UP000094385"/>
    </source>
</evidence>
<gene>
    <name evidence="6" type="ORF">LIPSTDRAFT_66846</name>
</gene>
<dbReference type="Gene3D" id="4.10.240.10">
    <property type="entry name" value="Zn(2)-C6 fungal-type DNA-binding domain"/>
    <property type="match status" value="1"/>
</dbReference>
<dbReference type="GO" id="GO:0000435">
    <property type="term" value="P:positive regulation of transcription from RNA polymerase II promoter by galactose"/>
    <property type="evidence" value="ECO:0007669"/>
    <property type="project" value="TreeGrafter"/>
</dbReference>
<evidence type="ECO:0000313" key="6">
    <source>
        <dbReference type="EMBL" id="ODQ68750.1"/>
    </source>
</evidence>